<proteinExistence type="predicted"/>
<dbReference type="Gene3D" id="3.50.50.60">
    <property type="entry name" value="FAD/NAD(P)-binding domain"/>
    <property type="match status" value="1"/>
</dbReference>
<dbReference type="AlphaFoldDB" id="A0A9W7BZP1"/>
<feature type="chain" id="PRO_5040763332" description="Prolycopene isomerase" evidence="1">
    <location>
        <begin position="19"/>
        <end position="626"/>
    </location>
</feature>
<evidence type="ECO:0000313" key="3">
    <source>
        <dbReference type="Proteomes" id="UP001165122"/>
    </source>
</evidence>
<dbReference type="SUPFAM" id="SSF51905">
    <property type="entry name" value="FAD/NAD(P)-binding domain"/>
    <property type="match status" value="1"/>
</dbReference>
<name>A0A9W7BZP1_9STRA</name>
<keyword evidence="1" id="KW-0732">Signal</keyword>
<sequence>MNVSYILLLLALLPSTSPFHLFPPPRPVLNLHSSQKKFDCVIVGSGLGGLTAAATLQRLYGRDCVVLEQHEDAIGGVAHSFTLKNSAGPFQFDAGPSLLTGLSRPSYNPLRQIFDLLSLPMPPMIEYDGWKVQSKGEMKDLGLEGEGEGWVEFEVKTGGGGFGEEIERVFGREAMKLFTEFTDLILEKNGLYESSCGVPPFVLRGDKYAAITLTRSLPSLLKIGPKGGKILTSSFDKFYDSFISKSDRNPLAETFLRNYFNYLSFALSGYTMERTQTAPVAYMIGDLHLPGSSVNFPEKGTALGGIIDVLVSGIKEKGGTISNSENVKSLILNSSNKCIGVRSNDKDIFARDGVVLNVGIWSLPGILRETLRIGGEFDEGFLRERIEHAEGLIPETSKSGSFMHLYLGLKKLPTDPSNLHCHHSIILNQSLPISSPQNMVIISIPTIFDPTLAPEGYHVLHAYTAASEDFGDWEEFLKYDLEKEDGEFEGNCYKRDYEDMEGYKKLKEDKSQVLFDAVERIFPDIRSRLNSPENLISIGTPLTHRRFNRRGFGAYGPGVDSDSDTWKLLQTKALGIENLYMCGDCCFPGIGIPGVSASGCIAANTVVGVREHGREVKRGRKMGILQ</sequence>
<accession>A0A9W7BZP1</accession>
<dbReference type="InterPro" id="IPR045892">
    <property type="entry name" value="CrtISO-like"/>
</dbReference>
<dbReference type="OrthoDB" id="7777654at2759"/>
<evidence type="ECO:0000256" key="1">
    <source>
        <dbReference type="SAM" id="SignalP"/>
    </source>
</evidence>
<organism evidence="2 3">
    <name type="scientific">Triparma laevis f. longispina</name>
    <dbReference type="NCBI Taxonomy" id="1714387"/>
    <lineage>
        <taxon>Eukaryota</taxon>
        <taxon>Sar</taxon>
        <taxon>Stramenopiles</taxon>
        <taxon>Ochrophyta</taxon>
        <taxon>Bolidophyceae</taxon>
        <taxon>Parmales</taxon>
        <taxon>Triparmaceae</taxon>
        <taxon>Triparma</taxon>
    </lineage>
</organism>
<dbReference type="PANTHER" id="PTHR46313">
    <property type="match status" value="1"/>
</dbReference>
<dbReference type="InterPro" id="IPR036188">
    <property type="entry name" value="FAD/NAD-bd_sf"/>
</dbReference>
<dbReference type="Pfam" id="PF13450">
    <property type="entry name" value="NAD_binding_8"/>
    <property type="match status" value="1"/>
</dbReference>
<feature type="signal peptide" evidence="1">
    <location>
        <begin position="1"/>
        <end position="18"/>
    </location>
</feature>
<dbReference type="EMBL" id="BRXW01000023">
    <property type="protein sequence ID" value="GMI00497.1"/>
    <property type="molecule type" value="Genomic_DNA"/>
</dbReference>
<reference evidence="3" key="1">
    <citation type="journal article" date="2023" name="Commun. Biol.">
        <title>Genome analysis of Parmales, the sister group of diatoms, reveals the evolutionary specialization of diatoms from phago-mixotrophs to photoautotrophs.</title>
        <authorList>
            <person name="Ban H."/>
            <person name="Sato S."/>
            <person name="Yoshikawa S."/>
            <person name="Yamada K."/>
            <person name="Nakamura Y."/>
            <person name="Ichinomiya M."/>
            <person name="Sato N."/>
            <person name="Blanc-Mathieu R."/>
            <person name="Endo H."/>
            <person name="Kuwata A."/>
            <person name="Ogata H."/>
        </authorList>
    </citation>
    <scope>NUCLEOTIDE SEQUENCE [LARGE SCALE GENOMIC DNA]</scope>
    <source>
        <strain evidence="3">NIES 3700</strain>
    </source>
</reference>
<evidence type="ECO:0008006" key="4">
    <source>
        <dbReference type="Google" id="ProtNLM"/>
    </source>
</evidence>
<comment type="caution">
    <text evidence="2">The sequence shown here is derived from an EMBL/GenBank/DDBJ whole genome shotgun (WGS) entry which is preliminary data.</text>
</comment>
<dbReference type="PANTHER" id="PTHR46313:SF3">
    <property type="entry name" value="PROLYCOPENE ISOMERASE, CHLOROPLASTIC"/>
    <property type="match status" value="1"/>
</dbReference>
<gene>
    <name evidence="2" type="ORF">TrLO_g11394</name>
</gene>
<keyword evidence="3" id="KW-1185">Reference proteome</keyword>
<evidence type="ECO:0000313" key="2">
    <source>
        <dbReference type="EMBL" id="GMI00497.1"/>
    </source>
</evidence>
<dbReference type="GO" id="GO:0016116">
    <property type="term" value="P:carotenoid metabolic process"/>
    <property type="evidence" value="ECO:0007669"/>
    <property type="project" value="InterPro"/>
</dbReference>
<protein>
    <recommendedName>
        <fullName evidence="4">Prolycopene isomerase</fullName>
    </recommendedName>
</protein>
<dbReference type="Proteomes" id="UP001165122">
    <property type="component" value="Unassembled WGS sequence"/>
</dbReference>